<dbReference type="EMBL" id="DNWC01000171">
    <property type="protein sequence ID" value="HBJ10094.1"/>
    <property type="molecule type" value="Genomic_DNA"/>
</dbReference>
<evidence type="ECO:0000313" key="2">
    <source>
        <dbReference type="Proteomes" id="UP000262954"/>
    </source>
</evidence>
<dbReference type="Proteomes" id="UP000262954">
    <property type="component" value="Unassembled WGS sequence"/>
</dbReference>
<protein>
    <submittedName>
        <fullName evidence="1">Uncharacterized protein</fullName>
    </submittedName>
</protein>
<name>A0A354M6F5_9BACT</name>
<organism evidence="1 2">
    <name type="scientific">Coprobacter fastidiosus</name>
    <dbReference type="NCBI Taxonomy" id="1099853"/>
    <lineage>
        <taxon>Bacteria</taxon>
        <taxon>Pseudomonadati</taxon>
        <taxon>Bacteroidota</taxon>
        <taxon>Bacteroidia</taxon>
        <taxon>Bacteroidales</taxon>
        <taxon>Barnesiellaceae</taxon>
        <taxon>Coprobacter</taxon>
    </lineage>
</organism>
<accession>A0A354M6F5</accession>
<sequence>MNPHIQFWSLLRRQPDYNSAYKDELKAMFVWQWSGEKTESLNEFYKTDPYRYKSMLMDMRNRALSKASNTIKSLRSQVLRLLDQIGVDTSGTERGDWEVINGYLSSPRIAGKKLNAMSIEELESCIGRLRMIKSKGRK</sequence>
<proteinExistence type="predicted"/>
<gene>
    <name evidence="1" type="ORF">DDY73_13935</name>
</gene>
<reference evidence="1 2" key="1">
    <citation type="journal article" date="2018" name="Nat. Biotechnol.">
        <title>A standardized bacterial taxonomy based on genome phylogeny substantially revises the tree of life.</title>
        <authorList>
            <person name="Parks D.H."/>
            <person name="Chuvochina M."/>
            <person name="Waite D.W."/>
            <person name="Rinke C."/>
            <person name="Skarshewski A."/>
            <person name="Chaumeil P.A."/>
            <person name="Hugenholtz P."/>
        </authorList>
    </citation>
    <scope>NUCLEOTIDE SEQUENCE [LARGE SCALE GENOMIC DNA]</scope>
    <source>
        <strain evidence="1">UBA11482</strain>
    </source>
</reference>
<comment type="caution">
    <text evidence="1">The sequence shown here is derived from an EMBL/GenBank/DDBJ whole genome shotgun (WGS) entry which is preliminary data.</text>
</comment>
<evidence type="ECO:0000313" key="1">
    <source>
        <dbReference type="EMBL" id="HBJ10094.1"/>
    </source>
</evidence>
<dbReference type="AlphaFoldDB" id="A0A354M6F5"/>